<dbReference type="RefSeq" id="WP_128358314.1">
    <property type="nucleotide sequence ID" value="NZ_CP053840.1"/>
</dbReference>
<evidence type="ECO:0000313" key="4">
    <source>
        <dbReference type="Proteomes" id="UP000503482"/>
    </source>
</evidence>
<evidence type="ECO:0000256" key="2">
    <source>
        <dbReference type="SAM" id="Phobius"/>
    </source>
</evidence>
<keyword evidence="1" id="KW-0175">Coiled coil</keyword>
<protein>
    <submittedName>
        <fullName evidence="3">Uncharacterized protein</fullName>
    </submittedName>
</protein>
<reference evidence="3 4" key="1">
    <citation type="submission" date="2020-05" db="EMBL/GenBank/DDBJ databases">
        <title>Complete genome sequencing of Campylobacter and Arcobacter type strains.</title>
        <authorList>
            <person name="Miller W.G."/>
            <person name="Yee E."/>
        </authorList>
    </citation>
    <scope>NUCLEOTIDE SEQUENCE [LARGE SCALE GENOMIC DNA]</scope>
    <source>
        <strain evidence="3 4">LMG 26156</strain>
    </source>
</reference>
<evidence type="ECO:0000313" key="3">
    <source>
        <dbReference type="EMBL" id="QKF65743.1"/>
    </source>
</evidence>
<organism evidence="3 4">
    <name type="scientific">Arcobacter venerupis</name>
    <dbReference type="NCBI Taxonomy" id="1054033"/>
    <lineage>
        <taxon>Bacteria</taxon>
        <taxon>Pseudomonadati</taxon>
        <taxon>Campylobacterota</taxon>
        <taxon>Epsilonproteobacteria</taxon>
        <taxon>Campylobacterales</taxon>
        <taxon>Arcobacteraceae</taxon>
        <taxon>Arcobacter</taxon>
    </lineage>
</organism>
<accession>A0AAE7B5L6</accession>
<feature type="transmembrane region" description="Helical" evidence="2">
    <location>
        <begin position="12"/>
        <end position="30"/>
    </location>
</feature>
<keyword evidence="2" id="KW-0812">Transmembrane</keyword>
<dbReference type="EMBL" id="CP053840">
    <property type="protein sequence ID" value="QKF65743.1"/>
    <property type="molecule type" value="Genomic_DNA"/>
</dbReference>
<proteinExistence type="predicted"/>
<dbReference type="AlphaFoldDB" id="A0AAE7B5L6"/>
<name>A0AAE7B5L6_9BACT</name>
<dbReference type="Proteomes" id="UP000503482">
    <property type="component" value="Chromosome"/>
</dbReference>
<gene>
    <name evidence="3" type="ORF">AVENP_0163</name>
</gene>
<keyword evidence="2" id="KW-1133">Transmembrane helix</keyword>
<sequence>MISISNKTLSRITKICIFVLITYSVGFLIYKTILYFKISFEKDNLTIVLEEKKAQTDNLKKQVELSKKKIEIVEKEYINKEELETKVKDIFSRMSVFDYQLKYLDSKKMCVDRYLIVTQVTAQSENGLQAALGILSYIGKIKKHDQNETIYFVDYISTPKEIK</sequence>
<keyword evidence="2" id="KW-0472">Membrane</keyword>
<dbReference type="KEGG" id="avp:AVENP_0163"/>
<evidence type="ECO:0000256" key="1">
    <source>
        <dbReference type="SAM" id="Coils"/>
    </source>
</evidence>
<keyword evidence="4" id="KW-1185">Reference proteome</keyword>
<feature type="coiled-coil region" evidence="1">
    <location>
        <begin position="42"/>
        <end position="76"/>
    </location>
</feature>